<feature type="transmembrane region" description="Helical" evidence="1">
    <location>
        <begin position="81"/>
        <end position="101"/>
    </location>
</feature>
<evidence type="ECO:0000256" key="1">
    <source>
        <dbReference type="SAM" id="Phobius"/>
    </source>
</evidence>
<gene>
    <name evidence="2" type="ORF">GRI35_01590</name>
</gene>
<dbReference type="InterPro" id="IPR049458">
    <property type="entry name" value="EpsG-like"/>
</dbReference>
<organism evidence="2 3">
    <name type="scientific">Pontixanthobacter aestiaquae</name>
    <dbReference type="NCBI Taxonomy" id="1509367"/>
    <lineage>
        <taxon>Bacteria</taxon>
        <taxon>Pseudomonadati</taxon>
        <taxon>Pseudomonadota</taxon>
        <taxon>Alphaproteobacteria</taxon>
        <taxon>Sphingomonadales</taxon>
        <taxon>Erythrobacteraceae</taxon>
        <taxon>Pontixanthobacter</taxon>
    </lineage>
</organism>
<keyword evidence="3" id="KW-1185">Reference proteome</keyword>
<evidence type="ECO:0008006" key="4">
    <source>
        <dbReference type="Google" id="ProtNLM"/>
    </source>
</evidence>
<dbReference type="Proteomes" id="UP000460290">
    <property type="component" value="Unassembled WGS sequence"/>
</dbReference>
<feature type="transmembrane region" description="Helical" evidence="1">
    <location>
        <begin position="226"/>
        <end position="247"/>
    </location>
</feature>
<dbReference type="AlphaFoldDB" id="A0A844Z298"/>
<feature type="transmembrane region" description="Helical" evidence="1">
    <location>
        <begin position="253"/>
        <end position="270"/>
    </location>
</feature>
<keyword evidence="1" id="KW-0812">Transmembrane</keyword>
<proteinExistence type="predicted"/>
<dbReference type="OrthoDB" id="5373240at2"/>
<feature type="transmembrane region" description="Helical" evidence="1">
    <location>
        <begin position="121"/>
        <end position="145"/>
    </location>
</feature>
<sequence length="323" mass="35726">MFFVGLRHHVGMDWNNYLRMIYAVNTAPTFFDIFRYAEPFYAILLWIGAESGWGIYLTNLIAAFITMAGIFAFAKRTHEPWLALVAALPFLITVISMTANRQSTAVGVLMLFLAYWHRLNVPMRVLAVFICAGFHASALIFLAFIVVDLRLPKALKVAGMAIFALAAIYVLQTSGFAAYYDQAYGRGQSEEVQSSGAIFHVAMTALPALLYLIFGKFAPTAFPPSLLRNMSIAAALTLLIIPFASAAAGRISFYWFPVAMWVIAAIPSAVDPKLRKLVRFLISGAMVSLMFGWLMFANSAVGHIPYLNALFVDAWLLEILVLP</sequence>
<dbReference type="Pfam" id="PF14897">
    <property type="entry name" value="EpsG"/>
    <property type="match status" value="1"/>
</dbReference>
<comment type="caution">
    <text evidence="2">The sequence shown here is derived from an EMBL/GenBank/DDBJ whole genome shotgun (WGS) entry which is preliminary data.</text>
</comment>
<evidence type="ECO:0000313" key="2">
    <source>
        <dbReference type="EMBL" id="MXO82065.1"/>
    </source>
</evidence>
<feature type="transmembrane region" description="Helical" evidence="1">
    <location>
        <begin position="157"/>
        <end position="180"/>
    </location>
</feature>
<dbReference type="EMBL" id="WTYZ01000001">
    <property type="protein sequence ID" value="MXO82065.1"/>
    <property type="molecule type" value="Genomic_DNA"/>
</dbReference>
<feature type="transmembrane region" description="Helical" evidence="1">
    <location>
        <begin position="303"/>
        <end position="322"/>
    </location>
</feature>
<keyword evidence="1" id="KW-0472">Membrane</keyword>
<feature type="transmembrane region" description="Helical" evidence="1">
    <location>
        <begin position="53"/>
        <end position="74"/>
    </location>
</feature>
<feature type="transmembrane region" description="Helical" evidence="1">
    <location>
        <begin position="21"/>
        <end position="47"/>
    </location>
</feature>
<feature type="transmembrane region" description="Helical" evidence="1">
    <location>
        <begin position="277"/>
        <end position="297"/>
    </location>
</feature>
<evidence type="ECO:0000313" key="3">
    <source>
        <dbReference type="Proteomes" id="UP000460290"/>
    </source>
</evidence>
<name>A0A844Z298_9SPHN</name>
<feature type="transmembrane region" description="Helical" evidence="1">
    <location>
        <begin position="192"/>
        <end position="214"/>
    </location>
</feature>
<reference evidence="2 3" key="1">
    <citation type="submission" date="2019-12" db="EMBL/GenBank/DDBJ databases">
        <title>Genomic-based taxomic classification of the family Erythrobacteraceae.</title>
        <authorList>
            <person name="Xu L."/>
        </authorList>
    </citation>
    <scope>NUCLEOTIDE SEQUENCE [LARGE SCALE GENOMIC DNA]</scope>
    <source>
        <strain evidence="2 3">KCTC 42006</strain>
    </source>
</reference>
<protein>
    <recommendedName>
        <fullName evidence="4">EpsG family protein</fullName>
    </recommendedName>
</protein>
<keyword evidence="1" id="KW-1133">Transmembrane helix</keyword>
<accession>A0A844Z298</accession>